<dbReference type="CDD" id="cd03785">
    <property type="entry name" value="GT28_MurG"/>
    <property type="match status" value="1"/>
</dbReference>
<evidence type="ECO:0000259" key="12">
    <source>
        <dbReference type="Pfam" id="PF03033"/>
    </source>
</evidence>
<dbReference type="GO" id="GO:0050511">
    <property type="term" value="F:undecaprenyldiphospho-muramoylpentapeptide beta-N-acetylglucosaminyltransferase activity"/>
    <property type="evidence" value="ECO:0007669"/>
    <property type="project" value="UniProtKB-UniRule"/>
</dbReference>
<evidence type="ECO:0000313" key="15">
    <source>
        <dbReference type="Proteomes" id="UP000030392"/>
    </source>
</evidence>
<dbReference type="PANTHER" id="PTHR21015">
    <property type="entry name" value="UDP-N-ACETYLGLUCOSAMINE--N-ACETYLMURAMYL-(PENTAPEPTIDE) PYROPHOSPHORYL-UNDECAPRENOL N-ACETYLGLUCOSAMINE TRANSFERASE 1"/>
    <property type="match status" value="1"/>
</dbReference>
<evidence type="ECO:0000256" key="11">
    <source>
        <dbReference type="HAMAP-Rule" id="MF_00033"/>
    </source>
</evidence>
<keyword evidence="3 11" id="KW-0132">Cell division</keyword>
<comment type="pathway">
    <text evidence="11">Cell wall biogenesis; peptidoglycan biosynthesis.</text>
</comment>
<dbReference type="Pfam" id="PF03033">
    <property type="entry name" value="Glyco_transf_28"/>
    <property type="match status" value="1"/>
</dbReference>
<evidence type="ECO:0000256" key="10">
    <source>
        <dbReference type="ARBA" id="ARBA00023316"/>
    </source>
</evidence>
<keyword evidence="6 11" id="KW-0133">Cell shape</keyword>
<feature type="binding site" evidence="11">
    <location>
        <position position="120"/>
    </location>
    <ligand>
        <name>UDP-N-acetyl-alpha-D-glucosamine</name>
        <dbReference type="ChEBI" id="CHEBI:57705"/>
    </ligand>
</feature>
<sequence>MPRLLIAASGTGGHIYPALSFADSLSNSWEIDWLGVPNRLEVELVPEKYNLIKLKVGGLQGNIFRKMFDLCKLLFASIQVSALLRQKKINVIFTTGGYISAPSILGAKMAGIPVLLHESNAIPGKVTRLMGRFCDHVALGIPSASEYLKRCRTSFTGTPVRSEFLLDKSLPSWVPLGEGLLIVVMGGSQGATKMNEMVRNILPCLIEKGCRIVHLTGKNDCFYRNLDEDKSHPNLVVRHFSDEIPALLQNADLAISRSGAGAICELMVTKTPSILIPLPSSTDQHQELNAAYMARFGGAIIVNQHDPEKNILKNIVSNLLDSNSLSEMKLNMNNHDYSYPEQKIFEIINSIS</sequence>
<dbReference type="PANTHER" id="PTHR21015:SF22">
    <property type="entry name" value="GLYCOSYLTRANSFERASE"/>
    <property type="match status" value="1"/>
</dbReference>
<evidence type="ECO:0000256" key="8">
    <source>
        <dbReference type="ARBA" id="ARBA00023136"/>
    </source>
</evidence>
<dbReference type="SUPFAM" id="SSF53756">
    <property type="entry name" value="UDP-Glycosyltransferase/glycogen phosphorylase"/>
    <property type="match status" value="1"/>
</dbReference>
<evidence type="ECO:0000256" key="2">
    <source>
        <dbReference type="ARBA" id="ARBA00022519"/>
    </source>
</evidence>
<keyword evidence="2" id="KW-0997">Cell inner membrane</keyword>
<protein>
    <recommendedName>
        <fullName evidence="11">UDP-N-acetylglucosamine--N-acetylmuramyl-(pentapeptide) pyrophosphoryl-undecaprenol N-acetylglucosamine transferase</fullName>
        <ecNumber evidence="11">2.4.1.227</ecNumber>
    </recommendedName>
    <alternativeName>
        <fullName evidence="11">Undecaprenyl-PP-MurNAc-pentapeptide-UDPGlcNAc GlcNAc transferase</fullName>
    </alternativeName>
</protein>
<evidence type="ECO:0000256" key="3">
    <source>
        <dbReference type="ARBA" id="ARBA00022618"/>
    </source>
</evidence>
<dbReference type="UniPathway" id="UPA00219"/>
<dbReference type="GO" id="GO:0051991">
    <property type="term" value="F:UDP-N-acetyl-D-glucosamine:N-acetylmuramoyl-L-alanyl-D-glutamyl-meso-2,6-diaminopimelyl-D-alanyl-D-alanine-diphosphoundecaprenol 4-beta-N-acetylglucosaminlytransferase activity"/>
    <property type="evidence" value="ECO:0007669"/>
    <property type="project" value="RHEA"/>
</dbReference>
<dbReference type="InterPro" id="IPR004276">
    <property type="entry name" value="GlycoTrans_28_N"/>
</dbReference>
<keyword evidence="8 11" id="KW-0472">Membrane</keyword>
<feature type="domain" description="Glycosyl transferase family 28 C-terminal" evidence="13">
    <location>
        <begin position="182"/>
        <end position="331"/>
    </location>
</feature>
<comment type="caution">
    <text evidence="11">Lacks conserved residue(s) required for the propagation of feature annotation.</text>
</comment>
<keyword evidence="9 11" id="KW-0131">Cell cycle</keyword>
<keyword evidence="10 11" id="KW-0961">Cell wall biogenesis/degradation</keyword>
<dbReference type="HAMAP" id="MF_00033">
    <property type="entry name" value="MurG"/>
    <property type="match status" value="1"/>
</dbReference>
<comment type="catalytic activity">
    <reaction evidence="11">
        <text>di-trans,octa-cis-undecaprenyl diphospho-N-acetyl-alpha-D-muramoyl-L-alanyl-D-glutamyl-meso-2,6-diaminopimeloyl-D-alanyl-D-alanine + UDP-N-acetyl-alpha-D-glucosamine = di-trans,octa-cis-undecaprenyl diphospho-[N-acetyl-alpha-D-glucosaminyl-(1-&gt;4)]-N-acetyl-alpha-D-muramoyl-L-alanyl-D-glutamyl-meso-2,6-diaminopimeloyl-D-alanyl-D-alanine + UDP + H(+)</text>
        <dbReference type="Rhea" id="RHEA:31227"/>
        <dbReference type="ChEBI" id="CHEBI:15378"/>
        <dbReference type="ChEBI" id="CHEBI:57705"/>
        <dbReference type="ChEBI" id="CHEBI:58223"/>
        <dbReference type="ChEBI" id="CHEBI:61387"/>
        <dbReference type="ChEBI" id="CHEBI:61388"/>
        <dbReference type="EC" id="2.4.1.227"/>
    </reaction>
</comment>
<dbReference type="AlphaFoldDB" id="A0A0A2C5R7"/>
<comment type="caution">
    <text evidence="14">The sequence shown here is derived from an EMBL/GenBank/DDBJ whole genome shotgun (WGS) entry which is preliminary data.</text>
</comment>
<comment type="similarity">
    <text evidence="11">Belongs to the glycosyltransferase 28 family. MurG subfamily.</text>
</comment>
<accession>A0A0A2C5R7</accession>
<evidence type="ECO:0000256" key="9">
    <source>
        <dbReference type="ARBA" id="ARBA00023306"/>
    </source>
</evidence>
<dbReference type="GO" id="GO:0009252">
    <property type="term" value="P:peptidoglycan biosynthetic process"/>
    <property type="evidence" value="ECO:0007669"/>
    <property type="project" value="UniProtKB-UniRule"/>
</dbReference>
<evidence type="ECO:0000259" key="13">
    <source>
        <dbReference type="Pfam" id="PF04101"/>
    </source>
</evidence>
<keyword evidence="1 11" id="KW-1003">Cell membrane</keyword>
<keyword evidence="5 11" id="KW-0808">Transferase</keyword>
<evidence type="ECO:0000256" key="1">
    <source>
        <dbReference type="ARBA" id="ARBA00022475"/>
    </source>
</evidence>
<feature type="binding site" evidence="11">
    <location>
        <position position="286"/>
    </location>
    <ligand>
        <name>UDP-N-acetyl-alpha-D-glucosamine</name>
        <dbReference type="ChEBI" id="CHEBI:57705"/>
    </ligand>
</feature>
<dbReference type="RefSeq" id="WP_036904639.1">
    <property type="nucleotide sequence ID" value="NZ_CP138967.1"/>
</dbReference>
<keyword evidence="4 11" id="KW-0328">Glycosyltransferase</keyword>
<dbReference type="GO" id="GO:0005886">
    <property type="term" value="C:plasma membrane"/>
    <property type="evidence" value="ECO:0007669"/>
    <property type="project" value="UniProtKB-SubCell"/>
</dbReference>
<dbReference type="Pfam" id="PF04101">
    <property type="entry name" value="Glyco_tran_28_C"/>
    <property type="match status" value="1"/>
</dbReference>
<organism evidence="14 15">
    <name type="scientific">Prochlorococcus marinus str. PAC1</name>
    <dbReference type="NCBI Taxonomy" id="59924"/>
    <lineage>
        <taxon>Bacteria</taxon>
        <taxon>Bacillati</taxon>
        <taxon>Cyanobacteriota</taxon>
        <taxon>Cyanophyceae</taxon>
        <taxon>Synechococcales</taxon>
        <taxon>Prochlorococcaceae</taxon>
        <taxon>Prochlorococcus</taxon>
    </lineage>
</organism>
<comment type="subcellular location">
    <subcellularLocation>
        <location evidence="11">Cell membrane</location>
        <topology evidence="11">Peripheral membrane protein</topology>
        <orientation evidence="11">Cytoplasmic side</orientation>
    </subcellularLocation>
</comment>
<dbReference type="Proteomes" id="UP000030392">
    <property type="component" value="Unassembled WGS sequence"/>
</dbReference>
<dbReference type="InterPro" id="IPR007235">
    <property type="entry name" value="Glyco_trans_28_C"/>
</dbReference>
<proteinExistence type="inferred from homology"/>
<gene>
    <name evidence="11" type="primary">murG</name>
    <name evidence="14" type="ORF">EV03_0386</name>
</gene>
<reference evidence="15" key="1">
    <citation type="journal article" date="2014" name="Sci. Data">
        <title>Genomes of diverse isolates of the marine cyanobacterium Prochlorococcus.</title>
        <authorList>
            <person name="Biller S."/>
            <person name="Berube P."/>
            <person name="Thompson J."/>
            <person name="Kelly L."/>
            <person name="Roggensack S."/>
            <person name="Awad L."/>
            <person name="Roache-Johnson K."/>
            <person name="Ding H."/>
            <person name="Giovannoni S.J."/>
            <person name="Moore L.R."/>
            <person name="Chisholm S.W."/>
        </authorList>
    </citation>
    <scope>NUCLEOTIDE SEQUENCE [LARGE SCALE GENOMIC DNA]</scope>
    <source>
        <strain evidence="15">PAC1</strain>
    </source>
</reference>
<feature type="domain" description="Glycosyltransferase family 28 N-terminal" evidence="12">
    <location>
        <begin position="5"/>
        <end position="138"/>
    </location>
</feature>
<evidence type="ECO:0000256" key="5">
    <source>
        <dbReference type="ARBA" id="ARBA00022679"/>
    </source>
</evidence>
<dbReference type="GO" id="GO:0008360">
    <property type="term" value="P:regulation of cell shape"/>
    <property type="evidence" value="ECO:0007669"/>
    <property type="project" value="UniProtKB-KW"/>
</dbReference>
<keyword evidence="7 11" id="KW-0573">Peptidoglycan synthesis</keyword>
<evidence type="ECO:0000256" key="4">
    <source>
        <dbReference type="ARBA" id="ARBA00022676"/>
    </source>
</evidence>
<dbReference type="GO" id="GO:0005975">
    <property type="term" value="P:carbohydrate metabolic process"/>
    <property type="evidence" value="ECO:0007669"/>
    <property type="project" value="InterPro"/>
</dbReference>
<feature type="binding site" evidence="11">
    <location>
        <position position="188"/>
    </location>
    <ligand>
        <name>UDP-N-acetyl-alpha-D-glucosamine</name>
        <dbReference type="ChEBI" id="CHEBI:57705"/>
    </ligand>
</feature>
<dbReference type="EMBL" id="JNAX01000005">
    <property type="protein sequence ID" value="KGG21648.1"/>
    <property type="molecule type" value="Genomic_DNA"/>
</dbReference>
<feature type="binding site" evidence="11">
    <location>
        <begin position="11"/>
        <end position="13"/>
    </location>
    <ligand>
        <name>UDP-N-acetyl-alpha-D-glucosamine</name>
        <dbReference type="ChEBI" id="CHEBI:57705"/>
    </ligand>
</feature>
<evidence type="ECO:0000313" key="14">
    <source>
        <dbReference type="EMBL" id="KGG21648.1"/>
    </source>
</evidence>
<dbReference type="Gene3D" id="3.40.50.2000">
    <property type="entry name" value="Glycogen Phosphorylase B"/>
    <property type="match status" value="2"/>
</dbReference>
<evidence type="ECO:0000256" key="7">
    <source>
        <dbReference type="ARBA" id="ARBA00022984"/>
    </source>
</evidence>
<comment type="function">
    <text evidence="11">Cell wall formation. Catalyzes the transfer of a GlcNAc subunit on undecaprenyl-pyrophosphoryl-MurNAc-pentapeptide (lipid intermediate I) to form undecaprenyl-pyrophosphoryl-MurNAc-(pentapeptide)GlcNAc (lipid intermediate II).</text>
</comment>
<dbReference type="GO" id="GO:0051301">
    <property type="term" value="P:cell division"/>
    <property type="evidence" value="ECO:0007669"/>
    <property type="project" value="UniProtKB-KW"/>
</dbReference>
<feature type="binding site" evidence="11">
    <location>
        <position position="161"/>
    </location>
    <ligand>
        <name>UDP-N-acetyl-alpha-D-glucosamine</name>
        <dbReference type="ChEBI" id="CHEBI:57705"/>
    </ligand>
</feature>
<dbReference type="EC" id="2.4.1.227" evidence="11"/>
<evidence type="ECO:0000256" key="6">
    <source>
        <dbReference type="ARBA" id="ARBA00022960"/>
    </source>
</evidence>
<dbReference type="InterPro" id="IPR006009">
    <property type="entry name" value="GlcNAc_MurG"/>
</dbReference>
<name>A0A0A2C5R7_PROMR</name>
<dbReference type="GO" id="GO:0071555">
    <property type="term" value="P:cell wall organization"/>
    <property type="evidence" value="ECO:0007669"/>
    <property type="project" value="UniProtKB-KW"/>
</dbReference>